<dbReference type="AlphaFoldDB" id="A0A2S9YP24"/>
<dbReference type="EC" id="6.3.2.2" evidence="4"/>
<reference evidence="6 7" key="1">
    <citation type="submission" date="2018-03" db="EMBL/GenBank/DDBJ databases">
        <title>Draft Genome Sequences of the Obligatory Marine Myxobacteria Enhygromyxa salina SWB007.</title>
        <authorList>
            <person name="Poehlein A."/>
            <person name="Moghaddam J.A."/>
            <person name="Harms H."/>
            <person name="Alanjari M."/>
            <person name="Koenig G.M."/>
            <person name="Daniel R."/>
            <person name="Schaeberle T.F."/>
        </authorList>
    </citation>
    <scope>NUCLEOTIDE SEQUENCE [LARGE SCALE GENOMIC DNA]</scope>
    <source>
        <strain evidence="6 7">SWB007</strain>
    </source>
</reference>
<dbReference type="InterPro" id="IPR035434">
    <property type="entry name" value="GCL_bact_plant"/>
</dbReference>
<sequence>MSEPRWRGDAQPIQSTDELVRWFEKAQRPDQHLIGTEQEKFGLYLADGVPTPVRYREHVLPTLEGLRDRFGWAESKDRGVAGELIALERDGASITLEPGGQLELSGKPLPTVHDTCAEFTAHYEELHAVAKPMGVAWIACGFHPFATRDEIDMMPKGRYAVMREYLPTRGDLALDMMLRTCTVQANFDYKDEAQCGRRMRLMLGVSSLITALFANSPFKEGQTVPAGPPPHALGPVRSLRSATWEHVDPDRCGLLPWIFEGEFSWARYVDYALDVPMFFVKRGHHYHPHHVPFRRFLADGFVDPDGTMHRATQADWELHLSTLFPEVRIKPFIEIRGADSIGSQTVCALPALSKGLIYDDDARTAAWELVADLSFAQRMDLWKRAREHGLSDPEVLSKSTQLLTFARAGLDRLDVRDSKGRTEARFLDSLDRQVARGATPAGDALQKFGTAPGRSPEARRALVEYFCFAGGLG</sequence>
<dbReference type="Pfam" id="PF04107">
    <property type="entry name" value="GCS2"/>
    <property type="match status" value="1"/>
</dbReference>
<evidence type="ECO:0000256" key="1">
    <source>
        <dbReference type="ARBA" id="ARBA00022598"/>
    </source>
</evidence>
<dbReference type="GO" id="GO:0005524">
    <property type="term" value="F:ATP binding"/>
    <property type="evidence" value="ECO:0007669"/>
    <property type="project" value="UniProtKB-UniRule"/>
</dbReference>
<keyword evidence="1 4" id="KW-0436">Ligase</keyword>
<keyword evidence="3 4" id="KW-0067">ATP-binding</keyword>
<comment type="similarity">
    <text evidence="4">Belongs to the glutamate--cysteine ligase type 2 family. EgtA subfamily.</text>
</comment>
<organism evidence="6 7">
    <name type="scientific">Enhygromyxa salina</name>
    <dbReference type="NCBI Taxonomy" id="215803"/>
    <lineage>
        <taxon>Bacteria</taxon>
        <taxon>Pseudomonadati</taxon>
        <taxon>Myxococcota</taxon>
        <taxon>Polyangia</taxon>
        <taxon>Nannocystales</taxon>
        <taxon>Nannocystaceae</taxon>
        <taxon>Enhygromyxa</taxon>
    </lineage>
</organism>
<evidence type="ECO:0000256" key="4">
    <source>
        <dbReference type="PIRNR" id="PIRNR017901"/>
    </source>
</evidence>
<dbReference type="RefSeq" id="WP_106090440.1">
    <property type="nucleotide sequence ID" value="NZ_PVNL01000065.1"/>
</dbReference>
<dbReference type="OrthoDB" id="9780152at2"/>
<dbReference type="Gene3D" id="3.30.590.20">
    <property type="match status" value="1"/>
</dbReference>
<dbReference type="Proteomes" id="UP000238823">
    <property type="component" value="Unassembled WGS sequence"/>
</dbReference>
<dbReference type="PANTHER" id="PTHR34378">
    <property type="entry name" value="GLUTAMATE--CYSTEINE LIGASE, CHLOROPLASTIC"/>
    <property type="match status" value="1"/>
</dbReference>
<dbReference type="GO" id="GO:0004357">
    <property type="term" value="F:glutamate-cysteine ligase activity"/>
    <property type="evidence" value="ECO:0007669"/>
    <property type="project" value="UniProtKB-UniRule"/>
</dbReference>
<protein>
    <recommendedName>
        <fullName evidence="4">Glutamate--cysteine ligase</fullName>
        <ecNumber evidence="4">6.3.2.2</ecNumber>
    </recommendedName>
</protein>
<evidence type="ECO:0000256" key="2">
    <source>
        <dbReference type="ARBA" id="ARBA00022741"/>
    </source>
</evidence>
<evidence type="ECO:0000313" key="6">
    <source>
        <dbReference type="EMBL" id="PRQ06840.1"/>
    </source>
</evidence>
<dbReference type="GO" id="GO:0006750">
    <property type="term" value="P:glutathione biosynthetic process"/>
    <property type="evidence" value="ECO:0007669"/>
    <property type="project" value="UniProtKB-UniRule"/>
</dbReference>
<dbReference type="InterPro" id="IPR014746">
    <property type="entry name" value="Gln_synth/guanido_kin_cat_dom"/>
</dbReference>
<keyword evidence="5" id="KW-1015">Disulfide bond</keyword>
<dbReference type="InterPro" id="IPR006336">
    <property type="entry name" value="GCS2"/>
</dbReference>
<dbReference type="EMBL" id="PVNL01000065">
    <property type="protein sequence ID" value="PRQ06840.1"/>
    <property type="molecule type" value="Genomic_DNA"/>
</dbReference>
<dbReference type="SUPFAM" id="SSF55931">
    <property type="entry name" value="Glutamine synthetase/guanido kinase"/>
    <property type="match status" value="1"/>
</dbReference>
<accession>A0A2S9YP24</accession>
<gene>
    <name evidence="6" type="primary">gshA</name>
    <name evidence="6" type="ORF">ENSA7_34500</name>
</gene>
<evidence type="ECO:0000256" key="5">
    <source>
        <dbReference type="PIRSR" id="PIRSR017901-50"/>
    </source>
</evidence>
<feature type="disulfide bond" evidence="5">
    <location>
        <begin position="116"/>
        <end position="347"/>
    </location>
</feature>
<dbReference type="PIRSF" id="PIRSF017901">
    <property type="entry name" value="GCL"/>
    <property type="match status" value="1"/>
</dbReference>
<evidence type="ECO:0000256" key="3">
    <source>
        <dbReference type="ARBA" id="ARBA00022840"/>
    </source>
</evidence>
<evidence type="ECO:0000313" key="7">
    <source>
        <dbReference type="Proteomes" id="UP000238823"/>
    </source>
</evidence>
<keyword evidence="2 4" id="KW-0547">Nucleotide-binding</keyword>
<comment type="function">
    <text evidence="4">Catalyzes the synthesis of gamma-glutamylcysteine (gamma-GC).</text>
</comment>
<proteinExistence type="inferred from homology"/>
<comment type="catalytic activity">
    <reaction evidence="4">
        <text>L-cysteine + L-glutamate + ATP = gamma-L-glutamyl-L-cysteine + ADP + phosphate + H(+)</text>
        <dbReference type="Rhea" id="RHEA:13285"/>
        <dbReference type="ChEBI" id="CHEBI:15378"/>
        <dbReference type="ChEBI" id="CHEBI:29985"/>
        <dbReference type="ChEBI" id="CHEBI:30616"/>
        <dbReference type="ChEBI" id="CHEBI:35235"/>
        <dbReference type="ChEBI" id="CHEBI:43474"/>
        <dbReference type="ChEBI" id="CHEBI:58173"/>
        <dbReference type="ChEBI" id="CHEBI:456216"/>
        <dbReference type="EC" id="6.3.2.2"/>
    </reaction>
</comment>
<name>A0A2S9YP24_9BACT</name>
<comment type="caution">
    <text evidence="6">The sequence shown here is derived from an EMBL/GenBank/DDBJ whole genome shotgun (WGS) entry which is preliminary data.</text>
</comment>
<dbReference type="PANTHER" id="PTHR34378:SF1">
    <property type="entry name" value="GLUTAMATE--CYSTEINE LIGASE, CHLOROPLASTIC"/>
    <property type="match status" value="1"/>
</dbReference>